<protein>
    <submittedName>
        <fullName evidence="2">GNAT family N-acetyltransferase</fullName>
    </submittedName>
</protein>
<name>A0A939E1J8_9CORY</name>
<evidence type="ECO:0000313" key="3">
    <source>
        <dbReference type="Proteomes" id="UP000664332"/>
    </source>
</evidence>
<dbReference type="CDD" id="cd04301">
    <property type="entry name" value="NAT_SF"/>
    <property type="match status" value="1"/>
</dbReference>
<reference evidence="2" key="1">
    <citation type="submission" date="2021-03" db="EMBL/GenBank/DDBJ databases">
        <authorList>
            <person name="Sun Q."/>
        </authorList>
    </citation>
    <scope>NUCLEOTIDE SEQUENCE</scope>
    <source>
        <strain evidence="2">CCM 8862</strain>
    </source>
</reference>
<proteinExistence type="predicted"/>
<gene>
    <name evidence="2" type="ORF">JZY06_09005</name>
</gene>
<evidence type="ECO:0000313" key="2">
    <source>
        <dbReference type="EMBL" id="MBN9644744.1"/>
    </source>
</evidence>
<feature type="domain" description="N-acetyltransferase" evidence="1">
    <location>
        <begin position="293"/>
        <end position="371"/>
    </location>
</feature>
<sequence length="394" mass="41058">MESCRFYPWLFARPLPSDQPSEALADYVFMSNLASQQITGSMQASTTGRATIHQLVPGPESEAVLACVTDTPDTDAPGDPQISRCPSTGWPIADAADHGDATVVPRGRTHGWVLVCFPAIDDTGVATLSPELDVDHLPLPGDPGPVDGSTAAVADALVAAGERLAEVNGRTTAICSEYLPLSPAPGDRWLGERLSRRGYTRALSEKVWLVPLESARRAARSLPALPAGYRLVSFANALDQSDTAVTEGLCRLFDHFAADAPHGGLPSTPGPCTPSRLAESDRRAAQSGIGIATAVIVDSTGSPVAAAVAHKATDTAQAAELTSLIVDPAHRGSGFGAAVSAGLVLAVADWWPTVTGLWATVADGNQPVIDYLTGAGATARAGIDTWMRQLDDKR</sequence>
<dbReference type="InterPro" id="IPR016181">
    <property type="entry name" value="Acyl_CoA_acyltransferase"/>
</dbReference>
<dbReference type="AlphaFoldDB" id="A0A939E1J8"/>
<dbReference type="Pfam" id="PF00583">
    <property type="entry name" value="Acetyltransf_1"/>
    <property type="match status" value="1"/>
</dbReference>
<organism evidence="2 3">
    <name type="scientific">Corynebacterium mendelii</name>
    <dbReference type="NCBI Taxonomy" id="2765362"/>
    <lineage>
        <taxon>Bacteria</taxon>
        <taxon>Bacillati</taxon>
        <taxon>Actinomycetota</taxon>
        <taxon>Actinomycetes</taxon>
        <taxon>Mycobacteriales</taxon>
        <taxon>Corynebacteriaceae</taxon>
        <taxon>Corynebacterium</taxon>
    </lineage>
</organism>
<dbReference type="SUPFAM" id="SSF55729">
    <property type="entry name" value="Acyl-CoA N-acyltransferases (Nat)"/>
    <property type="match status" value="1"/>
</dbReference>
<evidence type="ECO:0000259" key="1">
    <source>
        <dbReference type="Pfam" id="PF00583"/>
    </source>
</evidence>
<dbReference type="Gene3D" id="3.40.630.30">
    <property type="match status" value="1"/>
</dbReference>
<dbReference type="RefSeq" id="WP_207279223.1">
    <property type="nucleotide sequence ID" value="NZ_JAFLEQ010000016.1"/>
</dbReference>
<dbReference type="Proteomes" id="UP000664332">
    <property type="component" value="Unassembled WGS sequence"/>
</dbReference>
<accession>A0A939E1J8</accession>
<dbReference type="EMBL" id="JAFLEQ010000016">
    <property type="protein sequence ID" value="MBN9644744.1"/>
    <property type="molecule type" value="Genomic_DNA"/>
</dbReference>
<dbReference type="GO" id="GO:0016747">
    <property type="term" value="F:acyltransferase activity, transferring groups other than amino-acyl groups"/>
    <property type="evidence" value="ECO:0007669"/>
    <property type="project" value="InterPro"/>
</dbReference>
<dbReference type="InterPro" id="IPR000182">
    <property type="entry name" value="GNAT_dom"/>
</dbReference>
<keyword evidence="3" id="KW-1185">Reference proteome</keyword>
<comment type="caution">
    <text evidence="2">The sequence shown here is derived from an EMBL/GenBank/DDBJ whole genome shotgun (WGS) entry which is preliminary data.</text>
</comment>